<feature type="transmembrane region" description="Helical" evidence="6">
    <location>
        <begin position="271"/>
        <end position="289"/>
    </location>
</feature>
<dbReference type="Proteomes" id="UP001046870">
    <property type="component" value="Chromosome 9"/>
</dbReference>
<proteinExistence type="inferred from homology"/>
<comment type="catalytic activity">
    <reaction evidence="6">
        <text>4,4-dimethyl-5alpha-cholesta-8,24-dien-3beta-ol + NADP(+) = 4,4-dimethyl-5alpha-cholesta-8,14,24-trien-3beta-ol + NADPH + H(+)</text>
        <dbReference type="Rhea" id="RHEA:18561"/>
        <dbReference type="ChEBI" id="CHEBI:15378"/>
        <dbReference type="ChEBI" id="CHEBI:17813"/>
        <dbReference type="ChEBI" id="CHEBI:18364"/>
        <dbReference type="ChEBI" id="CHEBI:57783"/>
        <dbReference type="ChEBI" id="CHEBI:58349"/>
        <dbReference type="EC" id="1.3.1.70"/>
    </reaction>
</comment>
<keyword evidence="6" id="KW-0152">Cholesterol biosynthesis</keyword>
<dbReference type="GO" id="GO:0005789">
    <property type="term" value="C:endoplasmic reticulum membrane"/>
    <property type="evidence" value="ECO:0007669"/>
    <property type="project" value="UniProtKB-SubCell"/>
</dbReference>
<feature type="transmembrane region" description="Helical" evidence="6">
    <location>
        <begin position="335"/>
        <end position="356"/>
    </location>
</feature>
<comment type="function">
    <text evidence="6">Catalyzes the reduction of the C14-unsaturated bond of lanosterol, as part of the metabolic pathway leading to cholesterol biosynthesis.</text>
</comment>
<keyword evidence="6" id="KW-0756">Sterol biosynthesis</keyword>
<dbReference type="EMBL" id="JAFDVH010000009">
    <property type="protein sequence ID" value="KAG7470765.1"/>
    <property type="molecule type" value="Genomic_DNA"/>
</dbReference>
<dbReference type="PANTHER" id="PTHR21257">
    <property type="entry name" value="DELTA(14)-STEROL REDUCTASE"/>
    <property type="match status" value="1"/>
</dbReference>
<dbReference type="Pfam" id="PF01222">
    <property type="entry name" value="ERG4_ERG24"/>
    <property type="match status" value="1"/>
</dbReference>
<keyword evidence="6" id="KW-0256">Endoplasmic reticulum</keyword>
<feature type="transmembrane region" description="Helical" evidence="6">
    <location>
        <begin position="148"/>
        <end position="168"/>
    </location>
</feature>
<keyword evidence="5 6" id="KW-0472">Membrane</keyword>
<comment type="pathway">
    <text evidence="6">Steroid biosynthesis; cholesterol biosynthesis.</text>
</comment>
<feature type="transmembrane region" description="Helical" evidence="6">
    <location>
        <begin position="65"/>
        <end position="86"/>
    </location>
</feature>
<keyword evidence="4 6" id="KW-1133">Transmembrane helix</keyword>
<evidence type="ECO:0000313" key="7">
    <source>
        <dbReference type="EMBL" id="KAG7470765.1"/>
    </source>
</evidence>
<feature type="transmembrane region" description="Helical" evidence="6">
    <location>
        <begin position="180"/>
        <end position="200"/>
    </location>
</feature>
<name>A0A9D3PXZ9_MEGAT</name>
<dbReference type="PANTHER" id="PTHR21257:SF52">
    <property type="entry name" value="DELTA(14)-STEROL REDUCTASE TM7SF2"/>
    <property type="match status" value="1"/>
</dbReference>
<dbReference type="AlphaFoldDB" id="A0A9D3PXZ9"/>
<feature type="transmembrane region" description="Helical" evidence="6">
    <location>
        <begin position="107"/>
        <end position="128"/>
    </location>
</feature>
<dbReference type="Gene3D" id="1.20.120.1630">
    <property type="match status" value="1"/>
</dbReference>
<keyword evidence="6" id="KW-1207">Sterol metabolism</keyword>
<evidence type="ECO:0000256" key="3">
    <source>
        <dbReference type="ARBA" id="ARBA00022692"/>
    </source>
</evidence>
<evidence type="ECO:0000256" key="6">
    <source>
        <dbReference type="RuleBase" id="RU369120"/>
    </source>
</evidence>
<dbReference type="GO" id="GO:0005637">
    <property type="term" value="C:nuclear inner membrane"/>
    <property type="evidence" value="ECO:0007669"/>
    <property type="project" value="TreeGrafter"/>
</dbReference>
<evidence type="ECO:0000256" key="2">
    <source>
        <dbReference type="ARBA" id="ARBA00005402"/>
    </source>
</evidence>
<protein>
    <recommendedName>
        <fullName evidence="6">Delta(14)-sterol reductase TM7SF2</fullName>
        <shortName evidence="6">Delta-14-SR</shortName>
        <ecNumber evidence="6">1.3.1.70</ecNumber>
    </recommendedName>
    <alternativeName>
        <fullName evidence="6">3-beta-hydroxysterol Delta (14)-reductase</fullName>
    </alternativeName>
    <alternativeName>
        <fullName evidence="6">C-14 sterol reductase</fullName>
    </alternativeName>
    <alternativeName>
        <fullName evidence="6">Sterol C14-reductase</fullName>
    </alternativeName>
    <alternativeName>
        <fullName evidence="6">Transmembrane 7 superfamily member 2</fullName>
    </alternativeName>
</protein>
<dbReference type="GO" id="GO:0050613">
    <property type="term" value="F:Delta14-sterol reductase activity"/>
    <property type="evidence" value="ECO:0007669"/>
    <property type="project" value="UniProtKB-UniRule"/>
</dbReference>
<comment type="subcellular location">
    <subcellularLocation>
        <location evidence="6">Endoplasmic reticulum membrane</location>
        <topology evidence="6">Multi-pass membrane protein</topology>
    </subcellularLocation>
    <subcellularLocation>
        <location evidence="1">Membrane</location>
        <topology evidence="1">Multi-pass membrane protein</topology>
    </subcellularLocation>
    <subcellularLocation>
        <location evidence="6">Microsome membrane</location>
        <topology evidence="6">Multi-pass membrane protein</topology>
    </subcellularLocation>
</comment>
<feature type="transmembrane region" description="Helical" evidence="6">
    <location>
        <begin position="304"/>
        <end position="323"/>
    </location>
</feature>
<dbReference type="FunFam" id="1.20.120.1630:FF:000013">
    <property type="entry name" value="Lamin-B receptor-like Protein"/>
    <property type="match status" value="1"/>
</dbReference>
<gene>
    <name evidence="7" type="ORF">MATL_G00117260</name>
</gene>
<comment type="similarity">
    <text evidence="2 6">Belongs to the ERG4/ERG24 family.</text>
</comment>
<organism evidence="7 8">
    <name type="scientific">Megalops atlanticus</name>
    <name type="common">Tarpon</name>
    <name type="synonym">Clupea gigantea</name>
    <dbReference type="NCBI Taxonomy" id="7932"/>
    <lineage>
        <taxon>Eukaryota</taxon>
        <taxon>Metazoa</taxon>
        <taxon>Chordata</taxon>
        <taxon>Craniata</taxon>
        <taxon>Vertebrata</taxon>
        <taxon>Euteleostomi</taxon>
        <taxon>Actinopterygii</taxon>
        <taxon>Neopterygii</taxon>
        <taxon>Teleostei</taxon>
        <taxon>Elopiformes</taxon>
        <taxon>Megalopidae</taxon>
        <taxon>Megalops</taxon>
    </lineage>
</organism>
<evidence type="ECO:0000313" key="8">
    <source>
        <dbReference type="Proteomes" id="UP001046870"/>
    </source>
</evidence>
<keyword evidence="6" id="KW-0444">Lipid biosynthesis</keyword>
<keyword evidence="6" id="KW-0753">Steroid metabolism</keyword>
<comment type="caution">
    <text evidence="7">The sequence shown here is derived from an EMBL/GenBank/DDBJ whole genome shotgun (WGS) entry which is preliminary data.</text>
</comment>
<evidence type="ECO:0000256" key="4">
    <source>
        <dbReference type="ARBA" id="ARBA00022989"/>
    </source>
</evidence>
<keyword evidence="6" id="KW-0153">Cholesterol metabolism</keyword>
<accession>A0A9D3PXZ9</accession>
<feature type="transmembrane region" description="Helical" evidence="6">
    <location>
        <begin position="405"/>
        <end position="426"/>
    </location>
</feature>
<reference evidence="7" key="1">
    <citation type="submission" date="2021-01" db="EMBL/GenBank/DDBJ databases">
        <authorList>
            <person name="Zahm M."/>
            <person name="Roques C."/>
            <person name="Cabau C."/>
            <person name="Klopp C."/>
            <person name="Donnadieu C."/>
            <person name="Jouanno E."/>
            <person name="Lampietro C."/>
            <person name="Louis A."/>
            <person name="Herpin A."/>
            <person name="Echchiki A."/>
            <person name="Berthelot C."/>
            <person name="Parey E."/>
            <person name="Roest-Crollius H."/>
            <person name="Braasch I."/>
            <person name="Postlethwait J."/>
            <person name="Bobe J."/>
            <person name="Montfort J."/>
            <person name="Bouchez O."/>
            <person name="Begum T."/>
            <person name="Mejri S."/>
            <person name="Adams A."/>
            <person name="Chen W.-J."/>
            <person name="Guiguen Y."/>
        </authorList>
    </citation>
    <scope>NUCLEOTIDE SEQUENCE</scope>
    <source>
        <strain evidence="7">YG-15Mar2019-1</strain>
        <tissue evidence="7">Brain</tissue>
    </source>
</reference>
<dbReference type="InterPro" id="IPR001171">
    <property type="entry name" value="ERG24_DHCR-like"/>
</dbReference>
<keyword evidence="6" id="KW-0560">Oxidoreductase</keyword>
<sequence length="468" mass="53101">MSIIDLFLFRFSDTVFGLSFVMEILPPTDQRNGSAAHHRRNVQKEETLDRVVNGTCSLEPKVHSVWSNILLFLLCTLLSLMLMLFLDGCRPACDPWKVFGPERVSLWDWKALQIVVAFTALQGVLYYLPFGNVVEGKVGHDGKRIRYSLNGLHALAVTVLLLVALWYCGMFQGSTVSGRVLQLVMACTALSLLAATVLYLHSLSADPRQLVDYGDGGNFLQEFALGRIMDPSVGRIDLKQFCMVRIGFIGWAQVDLCYLLTEIEMRGAPSLPLMLVVTFQLIYILDFLIDEESVLPTKEYTEDGIGFIMILGEYIWIPFFSSLPVHFLLHRPTHICPLTTTIICLLFGFGFLVYYLSNDQKDRFRKNPNDPVFAHLETLASPSGKNLLVSGWFGWVRHPNYLGDILMALAWCLPCGITSLLPYLPFLQCTNLLRRRANELEEACREKHGIAWQEYCRRVPHKLVPHVY</sequence>
<keyword evidence="8" id="KW-1185">Reference proteome</keyword>
<dbReference type="GO" id="GO:0006695">
    <property type="term" value="P:cholesterol biosynthetic process"/>
    <property type="evidence" value="ECO:0007669"/>
    <property type="project" value="UniProtKB-UniRule"/>
</dbReference>
<keyword evidence="3 6" id="KW-0812">Transmembrane</keyword>
<keyword evidence="6" id="KW-0443">Lipid metabolism</keyword>
<dbReference type="EC" id="1.3.1.70" evidence="6"/>
<evidence type="ECO:0000256" key="1">
    <source>
        <dbReference type="ARBA" id="ARBA00004141"/>
    </source>
</evidence>
<evidence type="ECO:0000256" key="5">
    <source>
        <dbReference type="ARBA" id="ARBA00023136"/>
    </source>
</evidence>
<dbReference type="OrthoDB" id="5326588at2759"/>
<keyword evidence="6" id="KW-0752">Steroid biosynthesis</keyword>